<dbReference type="Proteomes" id="UP000821865">
    <property type="component" value="Chromosome 10"/>
</dbReference>
<accession>A0ACB8DRG5</accession>
<keyword evidence="2" id="KW-1185">Reference proteome</keyword>
<comment type="caution">
    <text evidence="1">The sequence shown here is derived from an EMBL/GenBank/DDBJ whole genome shotgun (WGS) entry which is preliminary data.</text>
</comment>
<proteinExistence type="predicted"/>
<sequence length="339" mass="35921">MAKLRQHEKERKTASTASSVRGTTKRRSRGRQRGSRLASRQGAERWFASLPPLTDATVSELFAHAPEPASQAGVAGNVEQGSTEPFSIGLRGRNSSEAGRATRQVRAGVVVPDSRPPFESRDDTPAVVDHAPNRDAATKSAAAGSSSFEHELAPSETRLPPILIARVTSPNHDPTPTVVCSCSRQPAAAQDCDPIPNVSSSPNSASDPIPTPNVASHPTSEAADCGDVAMEEMSTSTLSPLRAPAANAMSTTPAPNPTAQPASQPSALPVDPESWTIDDVVEFVRRIPGCAHFATLFRVEQMDGRALLLLKCRHLFATMNIPLGPALKITNAIRSLRGK</sequence>
<evidence type="ECO:0000313" key="1">
    <source>
        <dbReference type="EMBL" id="KAH7974956.1"/>
    </source>
</evidence>
<evidence type="ECO:0000313" key="2">
    <source>
        <dbReference type="Proteomes" id="UP000821865"/>
    </source>
</evidence>
<dbReference type="EMBL" id="CM023479">
    <property type="protein sequence ID" value="KAH7974956.1"/>
    <property type="molecule type" value="Genomic_DNA"/>
</dbReference>
<protein>
    <submittedName>
        <fullName evidence="1">Uncharacterized protein</fullName>
    </submittedName>
</protein>
<reference evidence="1" key="1">
    <citation type="submission" date="2020-05" db="EMBL/GenBank/DDBJ databases">
        <title>Large-scale comparative analyses of tick genomes elucidate their genetic diversity and vector capacities.</title>
        <authorList>
            <person name="Jia N."/>
            <person name="Wang J."/>
            <person name="Shi W."/>
            <person name="Du L."/>
            <person name="Sun Y."/>
            <person name="Zhan W."/>
            <person name="Jiang J."/>
            <person name="Wang Q."/>
            <person name="Zhang B."/>
            <person name="Ji P."/>
            <person name="Sakyi L.B."/>
            <person name="Cui X."/>
            <person name="Yuan T."/>
            <person name="Jiang B."/>
            <person name="Yang W."/>
            <person name="Lam T.T.-Y."/>
            <person name="Chang Q."/>
            <person name="Ding S."/>
            <person name="Wang X."/>
            <person name="Zhu J."/>
            <person name="Ruan X."/>
            <person name="Zhao L."/>
            <person name="Wei J."/>
            <person name="Que T."/>
            <person name="Du C."/>
            <person name="Cheng J."/>
            <person name="Dai P."/>
            <person name="Han X."/>
            <person name="Huang E."/>
            <person name="Gao Y."/>
            <person name="Liu J."/>
            <person name="Shao H."/>
            <person name="Ye R."/>
            <person name="Li L."/>
            <person name="Wei W."/>
            <person name="Wang X."/>
            <person name="Wang C."/>
            <person name="Yang T."/>
            <person name="Huo Q."/>
            <person name="Li W."/>
            <person name="Guo W."/>
            <person name="Chen H."/>
            <person name="Zhou L."/>
            <person name="Ni X."/>
            <person name="Tian J."/>
            <person name="Zhou Y."/>
            <person name="Sheng Y."/>
            <person name="Liu T."/>
            <person name="Pan Y."/>
            <person name="Xia L."/>
            <person name="Li J."/>
            <person name="Zhao F."/>
            <person name="Cao W."/>
        </authorList>
    </citation>
    <scope>NUCLEOTIDE SEQUENCE</scope>
    <source>
        <strain evidence="1">Dsil-2018</strain>
    </source>
</reference>
<organism evidence="1 2">
    <name type="scientific">Dermacentor silvarum</name>
    <name type="common">Tick</name>
    <dbReference type="NCBI Taxonomy" id="543639"/>
    <lineage>
        <taxon>Eukaryota</taxon>
        <taxon>Metazoa</taxon>
        <taxon>Ecdysozoa</taxon>
        <taxon>Arthropoda</taxon>
        <taxon>Chelicerata</taxon>
        <taxon>Arachnida</taxon>
        <taxon>Acari</taxon>
        <taxon>Parasitiformes</taxon>
        <taxon>Ixodida</taxon>
        <taxon>Ixodoidea</taxon>
        <taxon>Ixodidae</taxon>
        <taxon>Rhipicephalinae</taxon>
        <taxon>Dermacentor</taxon>
    </lineage>
</organism>
<gene>
    <name evidence="1" type="ORF">HPB49_022048</name>
</gene>
<name>A0ACB8DRG5_DERSI</name>